<dbReference type="EMBL" id="KF669655">
    <property type="protein sequence ID" value="AGY47932.1"/>
    <property type="molecule type" value="Genomic_DNA"/>
</dbReference>
<sequence>MLYPKKNLVPTTEGMLSTTQSYVAAPERVMFPIGWNFSSTEYVTIKGPYEFELTAVQNNRDIRVILPVKPLTVYKPSCETNGDVHVFYLDKTKTVPLGQAYNTISAPYTISTPAGCEYVAFALTNRGLGAGKFNFKNWQLEEVAKAGDPATAFEPFQLTNKKAGLYPKKNLFTFEGSKLTSAGGSSLTILSPNDAIVTSNSNSFTAIETAPMKVKQNTTYNINYIVERGSIDAPRVSPRRGSDRSGMALSDGEGFKSLTFFTGTETEIYFLLYANLGTTGSIQTNKYSKVIVTEGSEQPFEPYQLTNKRAKLISDGALNVPLSSDLWTLRAGTTYKRVEGNRAYWNSNQDYAGIQLMLVNVGITEDMLQGKDIVFGGDVHPSATVMLYYKRSDGTPVYIGVSKVTDNGARAMNIPYGSTEHRLYVQSDTGGRGELWCENVYIKFGTDKGYKPYNPTNKKALMYISKNYFNLDAASWTQGVRQGNKSIQASAYRITYIGEFPKVTPGQNFVMDFPANVPGYGTGHKFGVFIWDKDGNVLLDSGWQYSKYEFTIPPGGYEMSLNMGLSNDGSLTPVRASATQMVLYDKNAMTNKKAVLYPQKNLFPTDSSYWESGSIASGGQLTTLNNIRLKDFVPVEPNTQYIQSSNDASKTIVYFYDASKSFINTPNVFNRDGAKFTTPSNCVYLKVVLRDTDDAVTASPDGVGKKYIVQIEKGSTQTPYEPYRLGNKRA</sequence>
<dbReference type="GeneID" id="18158531"/>
<keyword evidence="2" id="KW-1185">Reference proteome</keyword>
<protein>
    <submittedName>
        <fullName evidence="1">Uncharacterized protein</fullName>
    </submittedName>
</protein>
<reference evidence="1 2" key="1">
    <citation type="journal article" date="2014" name="Genome Announc.">
        <title>Complete Genome of Bacillus megaterium Podophage Page.</title>
        <authorList>
            <person name="Lopez M.S."/>
            <person name="Hodde M.K."/>
            <person name="Chamakura K.R."/>
            <person name="Kuty Everett G.F."/>
        </authorList>
    </citation>
    <scope>NUCLEOTIDE SEQUENCE [LARGE SCALE GENOMIC DNA]</scope>
</reference>
<gene>
    <name evidence="1" type="ORF">Page_10</name>
</gene>
<dbReference type="OrthoDB" id="3006at10239"/>
<accession>U5PZ72</accession>
<dbReference type="RefSeq" id="YP_008770517.1">
    <property type="nucleotide sequence ID" value="NC_022764.1"/>
</dbReference>
<organism evidence="1 2">
    <name type="scientific">Bacillus phage Page</name>
    <dbReference type="NCBI Taxonomy" id="1406786"/>
    <lineage>
        <taxon>Viruses</taxon>
        <taxon>Duplodnaviria</taxon>
        <taxon>Heunggongvirae</taxon>
        <taxon>Uroviricota</taxon>
        <taxon>Caudoviricetes</taxon>
        <taxon>Pagevirus</taxon>
        <taxon>Pagevirus page</taxon>
    </lineage>
</organism>
<name>U5PZ72_9CAUD</name>
<dbReference type="KEGG" id="vg:18158531"/>
<proteinExistence type="predicted"/>
<evidence type="ECO:0000313" key="2">
    <source>
        <dbReference type="Proteomes" id="UP000017653"/>
    </source>
</evidence>
<evidence type="ECO:0000313" key="1">
    <source>
        <dbReference type="EMBL" id="AGY47932.1"/>
    </source>
</evidence>
<dbReference type="Proteomes" id="UP000017653">
    <property type="component" value="Segment"/>
</dbReference>